<keyword evidence="3" id="KW-1185">Reference proteome</keyword>
<name>A0A6H5HEF9_9HEMI</name>
<feature type="compositionally biased region" description="Low complexity" evidence="1">
    <location>
        <begin position="8"/>
        <end position="18"/>
    </location>
</feature>
<sequence length="113" mass="12275">MSKDSTSSKKASVTSKSSKTSKKSVPPDPDPLPEDPSPDPPLPDDFDPLPKPKKSDDVLSAKGSLKSEKSHRTKSFDSLRSITSAKASPPKTEEFDPKSHKKPTAVVFHEFND</sequence>
<feature type="compositionally biased region" description="Basic and acidic residues" evidence="1">
    <location>
        <begin position="48"/>
        <end position="77"/>
    </location>
</feature>
<evidence type="ECO:0000256" key="1">
    <source>
        <dbReference type="SAM" id="MobiDB-lite"/>
    </source>
</evidence>
<feature type="region of interest" description="Disordered" evidence="1">
    <location>
        <begin position="1"/>
        <end position="113"/>
    </location>
</feature>
<dbReference type="Proteomes" id="UP000479000">
    <property type="component" value="Unassembled WGS sequence"/>
</dbReference>
<gene>
    <name evidence="2" type="ORF">NTEN_LOCUS18702</name>
</gene>
<feature type="non-terminal residue" evidence="2">
    <location>
        <position position="113"/>
    </location>
</feature>
<dbReference type="AlphaFoldDB" id="A0A6H5HEF9"/>
<evidence type="ECO:0000313" key="3">
    <source>
        <dbReference type="Proteomes" id="UP000479000"/>
    </source>
</evidence>
<evidence type="ECO:0000313" key="2">
    <source>
        <dbReference type="EMBL" id="CAB0014253.1"/>
    </source>
</evidence>
<protein>
    <submittedName>
        <fullName evidence="2">Uncharacterized protein</fullName>
    </submittedName>
</protein>
<organism evidence="2 3">
    <name type="scientific">Nesidiocoris tenuis</name>
    <dbReference type="NCBI Taxonomy" id="355587"/>
    <lineage>
        <taxon>Eukaryota</taxon>
        <taxon>Metazoa</taxon>
        <taxon>Ecdysozoa</taxon>
        <taxon>Arthropoda</taxon>
        <taxon>Hexapoda</taxon>
        <taxon>Insecta</taxon>
        <taxon>Pterygota</taxon>
        <taxon>Neoptera</taxon>
        <taxon>Paraneoptera</taxon>
        <taxon>Hemiptera</taxon>
        <taxon>Heteroptera</taxon>
        <taxon>Panheteroptera</taxon>
        <taxon>Cimicomorpha</taxon>
        <taxon>Miridae</taxon>
        <taxon>Dicyphina</taxon>
        <taxon>Nesidiocoris</taxon>
    </lineage>
</organism>
<reference evidence="2 3" key="1">
    <citation type="submission" date="2020-02" db="EMBL/GenBank/DDBJ databases">
        <authorList>
            <person name="Ferguson B K."/>
        </authorList>
    </citation>
    <scope>NUCLEOTIDE SEQUENCE [LARGE SCALE GENOMIC DNA]</scope>
</reference>
<accession>A0A6H5HEF9</accession>
<proteinExistence type="predicted"/>
<dbReference type="EMBL" id="CADCXU010027588">
    <property type="protein sequence ID" value="CAB0014253.1"/>
    <property type="molecule type" value="Genomic_DNA"/>
</dbReference>
<feature type="compositionally biased region" description="Acidic residues" evidence="1">
    <location>
        <begin position="31"/>
        <end position="47"/>
    </location>
</feature>